<protein>
    <recommendedName>
        <fullName evidence="5">Autophagy-related protein 27</fullName>
    </recommendedName>
</protein>
<keyword evidence="9" id="KW-0072">Autophagy</keyword>
<keyword evidence="10" id="KW-0333">Golgi apparatus</keyword>
<evidence type="ECO:0000256" key="12">
    <source>
        <dbReference type="ARBA" id="ARBA00023136"/>
    </source>
</evidence>
<keyword evidence="8 15" id="KW-1133">Transmembrane helix</keyword>
<evidence type="ECO:0000256" key="3">
    <source>
        <dbReference type="ARBA" id="ARBA00004394"/>
    </source>
</evidence>
<dbReference type="InterPro" id="IPR044865">
    <property type="entry name" value="MRH_dom"/>
</dbReference>
<feature type="domain" description="MRH" evidence="17">
    <location>
        <begin position="20"/>
        <end position="172"/>
    </location>
</feature>
<dbReference type="GO" id="GO:0031966">
    <property type="term" value="C:mitochondrial membrane"/>
    <property type="evidence" value="ECO:0007669"/>
    <property type="project" value="UniProtKB-SubCell"/>
</dbReference>
<evidence type="ECO:0000256" key="9">
    <source>
        <dbReference type="ARBA" id="ARBA00023006"/>
    </source>
</evidence>
<keyword evidence="14" id="KW-0968">Cytoplasmic vesicle</keyword>
<keyword evidence="11" id="KW-0496">Mitochondrion</keyword>
<dbReference type="EMBL" id="MDYQ01000104">
    <property type="protein sequence ID" value="PRP82385.1"/>
    <property type="molecule type" value="Genomic_DNA"/>
</dbReference>
<dbReference type="PROSITE" id="PS51914">
    <property type="entry name" value="MRH"/>
    <property type="match status" value="1"/>
</dbReference>
<evidence type="ECO:0000256" key="5">
    <source>
        <dbReference type="ARBA" id="ARBA00013776"/>
    </source>
</evidence>
<dbReference type="InParanoid" id="A0A2P6NEN2"/>
<accession>A0A2P6NEN2</accession>
<feature type="signal peptide" evidence="16">
    <location>
        <begin position="1"/>
        <end position="17"/>
    </location>
</feature>
<evidence type="ECO:0000256" key="13">
    <source>
        <dbReference type="ARBA" id="ARBA00023157"/>
    </source>
</evidence>
<dbReference type="InterPro" id="IPR018939">
    <property type="entry name" value="Autophagy-rel_prot_27"/>
</dbReference>
<reference evidence="18 19" key="1">
    <citation type="journal article" date="2018" name="Genome Biol. Evol.">
        <title>Multiple Roots of Fruiting Body Formation in Amoebozoa.</title>
        <authorList>
            <person name="Hillmann F."/>
            <person name="Forbes G."/>
            <person name="Novohradska S."/>
            <person name="Ferling I."/>
            <person name="Riege K."/>
            <person name="Groth M."/>
            <person name="Westermann M."/>
            <person name="Marz M."/>
            <person name="Spaller T."/>
            <person name="Winckler T."/>
            <person name="Schaap P."/>
            <person name="Glockner G."/>
        </authorList>
    </citation>
    <scope>NUCLEOTIDE SEQUENCE [LARGE SCALE GENOMIC DNA]</scope>
    <source>
        <strain evidence="18 19">Jena</strain>
    </source>
</reference>
<evidence type="ECO:0000313" key="19">
    <source>
        <dbReference type="Proteomes" id="UP000241769"/>
    </source>
</evidence>
<dbReference type="SUPFAM" id="SSF50911">
    <property type="entry name" value="Mannose 6-phosphate receptor domain"/>
    <property type="match status" value="1"/>
</dbReference>
<name>A0A2P6NEN2_9EUKA</name>
<comment type="similarity">
    <text evidence="4">Belongs to the ATG27 family.</text>
</comment>
<gene>
    <name evidence="18" type="ORF">PROFUN_10161</name>
</gene>
<evidence type="ECO:0000256" key="16">
    <source>
        <dbReference type="SAM" id="SignalP"/>
    </source>
</evidence>
<dbReference type="GO" id="GO:0030659">
    <property type="term" value="C:cytoplasmic vesicle membrane"/>
    <property type="evidence" value="ECO:0007669"/>
    <property type="project" value="UniProtKB-SubCell"/>
</dbReference>
<dbReference type="Pfam" id="PF09451">
    <property type="entry name" value="ATG27"/>
    <property type="match status" value="1"/>
</dbReference>
<evidence type="ECO:0000256" key="8">
    <source>
        <dbReference type="ARBA" id="ARBA00022989"/>
    </source>
</evidence>
<keyword evidence="13" id="KW-1015">Disulfide bond</keyword>
<evidence type="ECO:0000256" key="11">
    <source>
        <dbReference type="ARBA" id="ARBA00023128"/>
    </source>
</evidence>
<keyword evidence="7 16" id="KW-0732">Signal</keyword>
<evidence type="ECO:0000256" key="14">
    <source>
        <dbReference type="ARBA" id="ARBA00023329"/>
    </source>
</evidence>
<keyword evidence="6 15" id="KW-0812">Transmembrane</keyword>
<keyword evidence="12 15" id="KW-0472">Membrane</keyword>
<evidence type="ECO:0000256" key="1">
    <source>
        <dbReference type="ARBA" id="ARBA00004304"/>
    </source>
</evidence>
<proteinExistence type="inferred from homology"/>
<evidence type="ECO:0000256" key="4">
    <source>
        <dbReference type="ARBA" id="ARBA00005363"/>
    </source>
</evidence>
<dbReference type="Proteomes" id="UP000241769">
    <property type="component" value="Unassembled WGS sequence"/>
</dbReference>
<evidence type="ECO:0000256" key="15">
    <source>
        <dbReference type="SAM" id="Phobius"/>
    </source>
</evidence>
<keyword evidence="19" id="KW-1185">Reference proteome</keyword>
<feature type="transmembrane region" description="Helical" evidence="15">
    <location>
        <begin position="181"/>
        <end position="210"/>
    </location>
</feature>
<organism evidence="18 19">
    <name type="scientific">Planoprotostelium fungivorum</name>
    <dbReference type="NCBI Taxonomy" id="1890364"/>
    <lineage>
        <taxon>Eukaryota</taxon>
        <taxon>Amoebozoa</taxon>
        <taxon>Evosea</taxon>
        <taxon>Variosea</taxon>
        <taxon>Cavosteliida</taxon>
        <taxon>Cavosteliaceae</taxon>
        <taxon>Planoprotostelium</taxon>
    </lineage>
</organism>
<evidence type="ECO:0000256" key="6">
    <source>
        <dbReference type="ARBA" id="ARBA00022692"/>
    </source>
</evidence>
<evidence type="ECO:0000313" key="18">
    <source>
        <dbReference type="EMBL" id="PRP82385.1"/>
    </source>
</evidence>
<evidence type="ECO:0000256" key="7">
    <source>
        <dbReference type="ARBA" id="ARBA00022729"/>
    </source>
</evidence>
<dbReference type="AlphaFoldDB" id="A0A2P6NEN2"/>
<feature type="chain" id="PRO_5015187637" description="Autophagy-related protein 27" evidence="16">
    <location>
        <begin position="18"/>
        <end position="254"/>
    </location>
</feature>
<evidence type="ECO:0000256" key="10">
    <source>
        <dbReference type="ARBA" id="ARBA00023034"/>
    </source>
</evidence>
<dbReference type="GO" id="GO:0006914">
    <property type="term" value="P:autophagy"/>
    <property type="evidence" value="ECO:0007669"/>
    <property type="project" value="UniProtKB-KW"/>
</dbReference>
<dbReference type="GO" id="GO:0000139">
    <property type="term" value="C:Golgi membrane"/>
    <property type="evidence" value="ECO:0007669"/>
    <property type="project" value="UniProtKB-SubCell"/>
</dbReference>
<dbReference type="InterPro" id="IPR009011">
    <property type="entry name" value="Man6P_isomerase_rcpt-bd_dom_sf"/>
</dbReference>
<comment type="subcellular location">
    <subcellularLocation>
        <location evidence="2">Cytoplasmic vesicle membrane</location>
        <topology evidence="2">Single-pass type I membrane protein</topology>
    </subcellularLocation>
    <subcellularLocation>
        <location evidence="3">Golgi apparatus membrane</location>
    </subcellularLocation>
    <subcellularLocation>
        <location evidence="1">Mitochondrion membrane</location>
        <topology evidence="1">Single-pass membrane protein</topology>
    </subcellularLocation>
</comment>
<evidence type="ECO:0000256" key="2">
    <source>
        <dbReference type="ARBA" id="ARBA00004358"/>
    </source>
</evidence>
<sequence length="254" mass="28020">MTPQLLVIFLLFPIALSSWSDCKYVAPNGDIFDLSALQAENDTKWGPGYVTGEVDTSQREEWYFSICRSLKYIPPGCSSDATICRLYGEKGHLNQSEVMLYNNDTIVHFTNATGDDAFKLSVVQSFGAPDGGPKTLRVDFHCSGQELIEIAKRPAVDYLYTVSWFSDSLCSQPHRISKIELIYNTLGAGAIIAIILAVLIICFFITGIIVNITILKKRGIHIIPLAASIRDVISAARNKKNGVDDTGLTYAEME</sequence>
<comment type="caution">
    <text evidence="18">The sequence shown here is derived from an EMBL/GenBank/DDBJ whole genome shotgun (WGS) entry which is preliminary data.</text>
</comment>
<dbReference type="Gene3D" id="2.70.130.10">
    <property type="entry name" value="Mannose-6-phosphate receptor binding domain"/>
    <property type="match status" value="1"/>
</dbReference>
<evidence type="ECO:0000259" key="17">
    <source>
        <dbReference type="PROSITE" id="PS51914"/>
    </source>
</evidence>